<dbReference type="Proteomes" id="UP000294543">
    <property type="component" value="Unassembled WGS sequence"/>
</dbReference>
<evidence type="ECO:0000313" key="3">
    <source>
        <dbReference type="Proteomes" id="UP000294543"/>
    </source>
</evidence>
<dbReference type="OrthoDB" id="3212792at2"/>
<keyword evidence="3" id="KW-1185">Reference proteome</keyword>
<dbReference type="RefSeq" id="WP_132515038.1">
    <property type="nucleotide sequence ID" value="NZ_SMKP01000121.1"/>
</dbReference>
<proteinExistence type="inferred from homology"/>
<organism evidence="2 3">
    <name type="scientific">Nonomuraea diastatica</name>
    <dbReference type="NCBI Taxonomy" id="1848329"/>
    <lineage>
        <taxon>Bacteria</taxon>
        <taxon>Bacillati</taxon>
        <taxon>Actinomycetota</taxon>
        <taxon>Actinomycetes</taxon>
        <taxon>Streptosporangiales</taxon>
        <taxon>Streptosporangiaceae</taxon>
        <taxon>Nonomuraea</taxon>
    </lineage>
</organism>
<gene>
    <name evidence="2" type="ORF">E1294_33790</name>
</gene>
<comment type="similarity">
    <text evidence="1">Belongs to the RutC family.</text>
</comment>
<dbReference type="InterPro" id="IPR035959">
    <property type="entry name" value="RutC-like_sf"/>
</dbReference>
<dbReference type="PANTHER" id="PTHR11803">
    <property type="entry name" value="2-IMINOBUTANOATE/2-IMINOPROPANOATE DEAMINASE RIDA"/>
    <property type="match status" value="1"/>
</dbReference>
<evidence type="ECO:0000256" key="1">
    <source>
        <dbReference type="ARBA" id="ARBA00010552"/>
    </source>
</evidence>
<comment type="caution">
    <text evidence="2">The sequence shown here is derived from an EMBL/GenBank/DDBJ whole genome shotgun (WGS) entry which is preliminary data.</text>
</comment>
<dbReference type="CDD" id="cd00448">
    <property type="entry name" value="YjgF_YER057c_UK114_family"/>
    <property type="match status" value="1"/>
</dbReference>
<dbReference type="EMBL" id="SMKP01000121">
    <property type="protein sequence ID" value="TDD15657.1"/>
    <property type="molecule type" value="Genomic_DNA"/>
</dbReference>
<dbReference type="InterPro" id="IPR006175">
    <property type="entry name" value="YjgF/YER057c/UK114"/>
</dbReference>
<reference evidence="2 3" key="1">
    <citation type="submission" date="2019-03" db="EMBL/GenBank/DDBJ databases">
        <title>Draft genome sequences of novel Actinobacteria.</title>
        <authorList>
            <person name="Sahin N."/>
            <person name="Ay H."/>
            <person name="Saygin H."/>
        </authorList>
    </citation>
    <scope>NUCLEOTIDE SEQUENCE [LARGE SCALE GENOMIC DNA]</scope>
    <source>
        <strain evidence="2 3">KC712</strain>
    </source>
</reference>
<sequence>MVRRWSPHQVGAPLAKYHHLAAAPADSELLFIAGQVGTDATGTLVGSDAATQAHQIFANIDALLASAGSGPQHLLRLFTMVAGTEHLAGFRSTLDEVFAAWFPGGDWPANSLIVAAALATPEIVVEVEAVAVVPQHPTW</sequence>
<dbReference type="SUPFAM" id="SSF55298">
    <property type="entry name" value="YjgF-like"/>
    <property type="match status" value="1"/>
</dbReference>
<dbReference type="GO" id="GO:0019239">
    <property type="term" value="F:deaminase activity"/>
    <property type="evidence" value="ECO:0007669"/>
    <property type="project" value="TreeGrafter"/>
</dbReference>
<dbReference type="AlphaFoldDB" id="A0A4R4WEF3"/>
<dbReference type="GO" id="GO:0005829">
    <property type="term" value="C:cytosol"/>
    <property type="evidence" value="ECO:0007669"/>
    <property type="project" value="TreeGrafter"/>
</dbReference>
<dbReference type="Gene3D" id="3.30.1330.40">
    <property type="entry name" value="RutC-like"/>
    <property type="match status" value="1"/>
</dbReference>
<dbReference type="PANTHER" id="PTHR11803:SF58">
    <property type="entry name" value="PROTEIN HMF1-RELATED"/>
    <property type="match status" value="1"/>
</dbReference>
<accession>A0A4R4WEF3</accession>
<evidence type="ECO:0000313" key="2">
    <source>
        <dbReference type="EMBL" id="TDD15657.1"/>
    </source>
</evidence>
<name>A0A4R4WEF3_9ACTN</name>
<protein>
    <submittedName>
        <fullName evidence="2">RidA family protein</fullName>
    </submittedName>
</protein>
<dbReference type="Pfam" id="PF01042">
    <property type="entry name" value="Ribonuc_L-PSP"/>
    <property type="match status" value="1"/>
</dbReference>